<dbReference type="AlphaFoldDB" id="A0A1G5Q7I5"/>
<dbReference type="InterPro" id="IPR050330">
    <property type="entry name" value="Bact_OuterMem_StrucFunc"/>
</dbReference>
<dbReference type="RefSeq" id="WP_092994825.1">
    <property type="nucleotide sequence ID" value="NZ_FMWD01000004.1"/>
</dbReference>
<organism evidence="6 7">
    <name type="scientific">Thiohalomonas denitrificans</name>
    <dbReference type="NCBI Taxonomy" id="415747"/>
    <lineage>
        <taxon>Bacteria</taxon>
        <taxon>Pseudomonadati</taxon>
        <taxon>Pseudomonadota</taxon>
        <taxon>Gammaproteobacteria</taxon>
        <taxon>Thiohalomonadales</taxon>
        <taxon>Thiohalomonadaceae</taxon>
        <taxon>Thiohalomonas</taxon>
    </lineage>
</organism>
<keyword evidence="7" id="KW-1185">Reference proteome</keyword>
<reference evidence="6 7" key="1">
    <citation type="submission" date="2016-10" db="EMBL/GenBank/DDBJ databases">
        <authorList>
            <person name="de Groot N.N."/>
        </authorList>
    </citation>
    <scope>NUCLEOTIDE SEQUENCE [LARGE SCALE GENOMIC DNA]</scope>
    <source>
        <strain evidence="6 7">HLD2</strain>
    </source>
</reference>
<gene>
    <name evidence="6" type="ORF">SAMN03097708_01513</name>
</gene>
<dbReference type="OrthoDB" id="9805832at2"/>
<evidence type="ECO:0000259" key="5">
    <source>
        <dbReference type="PROSITE" id="PS51123"/>
    </source>
</evidence>
<evidence type="ECO:0000313" key="7">
    <source>
        <dbReference type="Proteomes" id="UP000199648"/>
    </source>
</evidence>
<proteinExistence type="predicted"/>
<keyword evidence="3" id="KW-0998">Cell outer membrane</keyword>
<dbReference type="CDD" id="cd07185">
    <property type="entry name" value="OmpA_C-like"/>
    <property type="match status" value="1"/>
</dbReference>
<dbReference type="Pfam" id="PF00691">
    <property type="entry name" value="OmpA"/>
    <property type="match status" value="1"/>
</dbReference>
<dbReference type="Gene3D" id="3.30.1330.60">
    <property type="entry name" value="OmpA-like domain"/>
    <property type="match status" value="1"/>
</dbReference>
<name>A0A1G5Q7I5_9GAMM</name>
<dbReference type="Proteomes" id="UP000199648">
    <property type="component" value="Unassembled WGS sequence"/>
</dbReference>
<feature type="domain" description="OmpA-like" evidence="5">
    <location>
        <begin position="77"/>
        <end position="200"/>
    </location>
</feature>
<dbReference type="SUPFAM" id="SSF103088">
    <property type="entry name" value="OmpA-like"/>
    <property type="match status" value="1"/>
</dbReference>
<evidence type="ECO:0000313" key="6">
    <source>
        <dbReference type="EMBL" id="SCZ57803.1"/>
    </source>
</evidence>
<dbReference type="PANTHER" id="PTHR30329">
    <property type="entry name" value="STATOR ELEMENT OF FLAGELLAR MOTOR COMPLEX"/>
    <property type="match status" value="1"/>
</dbReference>
<evidence type="ECO:0000256" key="1">
    <source>
        <dbReference type="ARBA" id="ARBA00004442"/>
    </source>
</evidence>
<protein>
    <submittedName>
        <fullName evidence="6">OmpA-OmpF porin, OOP family</fullName>
    </submittedName>
</protein>
<dbReference type="GO" id="GO:0009279">
    <property type="term" value="C:cell outer membrane"/>
    <property type="evidence" value="ECO:0007669"/>
    <property type="project" value="UniProtKB-SubCell"/>
</dbReference>
<evidence type="ECO:0000256" key="2">
    <source>
        <dbReference type="ARBA" id="ARBA00023136"/>
    </source>
</evidence>
<dbReference type="InterPro" id="IPR006664">
    <property type="entry name" value="OMP_bac"/>
</dbReference>
<evidence type="ECO:0000256" key="3">
    <source>
        <dbReference type="ARBA" id="ARBA00023237"/>
    </source>
</evidence>
<evidence type="ECO:0000256" key="4">
    <source>
        <dbReference type="PROSITE-ProRule" id="PRU00473"/>
    </source>
</evidence>
<dbReference type="EMBL" id="FMWD01000004">
    <property type="protein sequence ID" value="SCZ57803.1"/>
    <property type="molecule type" value="Genomic_DNA"/>
</dbReference>
<dbReference type="InterPro" id="IPR006665">
    <property type="entry name" value="OmpA-like"/>
</dbReference>
<dbReference type="PANTHER" id="PTHR30329:SF21">
    <property type="entry name" value="LIPOPROTEIN YIAD-RELATED"/>
    <property type="match status" value="1"/>
</dbReference>
<dbReference type="PRINTS" id="PR01021">
    <property type="entry name" value="OMPADOMAIN"/>
</dbReference>
<dbReference type="InterPro" id="IPR036737">
    <property type="entry name" value="OmpA-like_sf"/>
</dbReference>
<dbReference type="PROSITE" id="PS51123">
    <property type="entry name" value="OMPA_2"/>
    <property type="match status" value="1"/>
</dbReference>
<dbReference type="STRING" id="415747.SAMN03097708_01513"/>
<comment type="subcellular location">
    <subcellularLocation>
        <location evidence="1">Cell outer membrane</location>
    </subcellularLocation>
</comment>
<sequence>MDVKKLLYTFAAGALFGFGGNAVAVEGYVTDGIGDVARDAAGECVTTEFWSRDNAIAECHPQLVQRDEVAAFEEPRRRTEMISLEADTTFDFDEATLTDEGKAELDEIAERAKDAQDPRIRIVGYTDQIGPESYNQELSEKRARAVEEYLVKQGISSETIQTAARGESDPVVSCEGLQGDALIECLRPNRRSEVEFSAFEVIEEEPQQEQDLQQEQNL</sequence>
<keyword evidence="2 4" id="KW-0472">Membrane</keyword>
<accession>A0A1G5Q7I5</accession>